<evidence type="ECO:0000256" key="3">
    <source>
        <dbReference type="ARBA" id="ARBA00022884"/>
    </source>
</evidence>
<sequence length="221" mass="24681">MPPKGGLRVTTEVLKSLAGSRDKPISLLVASIGNPLPYENTRHNAGHDVGRAIFGQSSNLGLGQRTSKQLGEQGTLHTFDHQGITYFESKQYMNVSGNAIKRLMKWYKEEGYKRVPQGTIPQLLILHDELDVKLGKVSYKAPTRRGNNGQNGLKSIVEKIPDDFARLRIGISRPDERSPDVIAQYVLERWTPREEQVLWETTIPATEAFFQQLVSSGILAT</sequence>
<evidence type="ECO:0000256" key="1">
    <source>
        <dbReference type="ARBA" id="ARBA00022555"/>
    </source>
</evidence>
<dbReference type="AlphaFoldDB" id="A0A060T9T8"/>
<gene>
    <name evidence="4" type="ORF">GNLVRS02_ARAD1C40238g</name>
</gene>
<dbReference type="Gene3D" id="3.40.50.1470">
    <property type="entry name" value="Peptidyl-tRNA hydrolase"/>
    <property type="match status" value="1"/>
</dbReference>
<dbReference type="EMBL" id="HG937693">
    <property type="protein sequence ID" value="CDP35647.1"/>
    <property type="molecule type" value="Genomic_DNA"/>
</dbReference>
<reference evidence="4" key="1">
    <citation type="submission" date="2014-02" db="EMBL/GenBank/DDBJ databases">
        <authorList>
            <person name="Genoscope - CEA"/>
        </authorList>
    </citation>
    <scope>NUCLEOTIDE SEQUENCE</scope>
    <source>
        <strain evidence="4">LS3</strain>
    </source>
</reference>
<dbReference type="GO" id="GO:0004045">
    <property type="term" value="F:peptidyl-tRNA hydrolase activity"/>
    <property type="evidence" value="ECO:0007669"/>
    <property type="project" value="InterPro"/>
</dbReference>
<name>A0A060T9T8_BLAAD</name>
<protein>
    <submittedName>
        <fullName evidence="4">ARAD1C40238p</fullName>
    </submittedName>
</protein>
<dbReference type="PANTHER" id="PTHR17224">
    <property type="entry name" value="PEPTIDYL-TRNA HYDROLASE"/>
    <property type="match status" value="1"/>
</dbReference>
<dbReference type="NCBIfam" id="TIGR00447">
    <property type="entry name" value="pth"/>
    <property type="match status" value="1"/>
</dbReference>
<dbReference type="InterPro" id="IPR036416">
    <property type="entry name" value="Pept_tRNA_hydro_sf"/>
</dbReference>
<evidence type="ECO:0000256" key="2">
    <source>
        <dbReference type="ARBA" id="ARBA00022801"/>
    </source>
</evidence>
<keyword evidence="2" id="KW-0378">Hydrolase</keyword>
<dbReference type="SUPFAM" id="SSF53178">
    <property type="entry name" value="Peptidyl-tRNA hydrolase-like"/>
    <property type="match status" value="1"/>
</dbReference>
<proteinExistence type="predicted"/>
<evidence type="ECO:0000313" key="4">
    <source>
        <dbReference type="EMBL" id="CDP35647.1"/>
    </source>
</evidence>
<dbReference type="InterPro" id="IPR001328">
    <property type="entry name" value="Pept_tRNA_hydro"/>
</dbReference>
<dbReference type="GO" id="GO:0000049">
    <property type="term" value="F:tRNA binding"/>
    <property type="evidence" value="ECO:0007669"/>
    <property type="project" value="UniProtKB-KW"/>
</dbReference>
<accession>A0A060T9T8</accession>
<reference evidence="4" key="2">
    <citation type="submission" date="2014-06" db="EMBL/GenBank/DDBJ databases">
        <title>The complete genome of Blastobotrys (Arxula) adeninivorans LS3 - a yeast of biotechnological interest.</title>
        <authorList>
            <person name="Kunze G."/>
            <person name="Gaillardin C."/>
            <person name="Czernicka M."/>
            <person name="Durrens P."/>
            <person name="Martin T."/>
            <person name="Boer E."/>
            <person name="Gabaldon T."/>
            <person name="Cruz J."/>
            <person name="Talla E."/>
            <person name="Marck C."/>
            <person name="Goffeau A."/>
            <person name="Barbe V."/>
            <person name="Baret P."/>
            <person name="Baronian K."/>
            <person name="Beier S."/>
            <person name="Bleykasten C."/>
            <person name="Bode R."/>
            <person name="Casaregola S."/>
            <person name="Despons L."/>
            <person name="Fairhead C."/>
            <person name="Giersberg M."/>
            <person name="Gierski P."/>
            <person name="Hahnel U."/>
            <person name="Hartmann A."/>
            <person name="Jankowska D."/>
            <person name="Jubin C."/>
            <person name="Jung P."/>
            <person name="Lafontaine I."/>
            <person name="Leh-Louis V."/>
            <person name="Lemaire M."/>
            <person name="Marcet-Houben M."/>
            <person name="Mascher M."/>
            <person name="Morel G."/>
            <person name="Richard G.-F."/>
            <person name="Riechen J."/>
            <person name="Sacerdot C."/>
            <person name="Sarkar A."/>
            <person name="Savel G."/>
            <person name="Schacherer J."/>
            <person name="Sherman D."/>
            <person name="Straub M.-L."/>
            <person name="Stein N."/>
            <person name="Thierry A."/>
            <person name="Trautwein-Schult A."/>
            <person name="Westhof E."/>
            <person name="Worch S."/>
            <person name="Dujon B."/>
            <person name="Souciet J.-L."/>
            <person name="Wincker P."/>
            <person name="Scholz U."/>
            <person name="Neuveglise N."/>
        </authorList>
    </citation>
    <scope>NUCLEOTIDE SEQUENCE</scope>
    <source>
        <strain evidence="4">LS3</strain>
    </source>
</reference>
<dbReference type="PhylomeDB" id="A0A060T9T8"/>
<dbReference type="Pfam" id="PF01195">
    <property type="entry name" value="Pept_tRNA_hydro"/>
    <property type="match status" value="1"/>
</dbReference>
<keyword evidence="3" id="KW-0694">RNA-binding</keyword>
<keyword evidence="1" id="KW-0820">tRNA-binding</keyword>
<dbReference type="PANTHER" id="PTHR17224:SF1">
    <property type="entry name" value="PEPTIDYL-TRNA HYDROLASE"/>
    <property type="match status" value="1"/>
</dbReference>
<organism evidence="4">
    <name type="scientific">Blastobotrys adeninivorans</name>
    <name type="common">Yeast</name>
    <name type="synonym">Arxula adeninivorans</name>
    <dbReference type="NCBI Taxonomy" id="409370"/>
    <lineage>
        <taxon>Eukaryota</taxon>
        <taxon>Fungi</taxon>
        <taxon>Dikarya</taxon>
        <taxon>Ascomycota</taxon>
        <taxon>Saccharomycotina</taxon>
        <taxon>Dipodascomycetes</taxon>
        <taxon>Dipodascales</taxon>
        <taxon>Trichomonascaceae</taxon>
        <taxon>Blastobotrys</taxon>
    </lineage>
</organism>